<evidence type="ECO:0000313" key="1">
    <source>
        <dbReference type="EMBL" id="RCW75741.1"/>
    </source>
</evidence>
<dbReference type="OrthoDB" id="9179980at2"/>
<name>A0A368Y638_9BURK</name>
<dbReference type="EMBL" id="QPJK01000001">
    <property type="protein sequence ID" value="RCW75741.1"/>
    <property type="molecule type" value="Genomic_DNA"/>
</dbReference>
<dbReference type="AlphaFoldDB" id="A0A368Y638"/>
<sequence>MDKPVLWAQRGPMAVPWQLGDLAAMDEAHVWLLGWDAASPDAGVPRPIGRTIACALAGTAKVGFLRAGTRHAGPAAWVRDDDGDCARMASGQSALRTVIGRLRGHGAAITLVCSRRPEAIAEMFEAPAFPWWLQSQVLLLSAPDAPPPDVTPAQALALLEPGWAVRAAALRSRGVLAVARPAVDGDALGLLALDEVFAERLLASLATQAQAAGFAWSRAP</sequence>
<reference evidence="1 2" key="1">
    <citation type="submission" date="2018-07" db="EMBL/GenBank/DDBJ databases">
        <title>Genomic Encyclopedia of Type Strains, Phase IV (KMG-IV): sequencing the most valuable type-strain genomes for metagenomic binning, comparative biology and taxonomic classification.</title>
        <authorList>
            <person name="Goeker M."/>
        </authorList>
    </citation>
    <scope>NUCLEOTIDE SEQUENCE [LARGE SCALE GENOMIC DNA]</scope>
    <source>
        <strain evidence="1 2">DSM 21634</strain>
    </source>
</reference>
<gene>
    <name evidence="1" type="ORF">DES41_101336</name>
</gene>
<proteinExistence type="predicted"/>
<dbReference type="RefSeq" id="WP_114465321.1">
    <property type="nucleotide sequence ID" value="NZ_QPJK01000001.1"/>
</dbReference>
<organism evidence="1 2">
    <name type="scientific">Pseudorhodoferax soli</name>
    <dbReference type="NCBI Taxonomy" id="545864"/>
    <lineage>
        <taxon>Bacteria</taxon>
        <taxon>Pseudomonadati</taxon>
        <taxon>Pseudomonadota</taxon>
        <taxon>Betaproteobacteria</taxon>
        <taxon>Burkholderiales</taxon>
        <taxon>Comamonadaceae</taxon>
    </lineage>
</organism>
<dbReference type="Proteomes" id="UP000252884">
    <property type="component" value="Unassembled WGS sequence"/>
</dbReference>
<comment type="caution">
    <text evidence="1">The sequence shown here is derived from an EMBL/GenBank/DDBJ whole genome shotgun (WGS) entry which is preliminary data.</text>
</comment>
<protein>
    <submittedName>
        <fullName evidence="1">Uncharacterized protein</fullName>
    </submittedName>
</protein>
<accession>A0A368Y638</accession>
<keyword evidence="2" id="KW-1185">Reference proteome</keyword>
<evidence type="ECO:0000313" key="2">
    <source>
        <dbReference type="Proteomes" id="UP000252884"/>
    </source>
</evidence>